<proteinExistence type="inferred from homology"/>
<evidence type="ECO:0000256" key="3">
    <source>
        <dbReference type="ARBA" id="ARBA00022741"/>
    </source>
</evidence>
<evidence type="ECO:0000256" key="2">
    <source>
        <dbReference type="ARBA" id="ARBA00022598"/>
    </source>
</evidence>
<keyword evidence="2 7" id="KW-0436">Ligase</keyword>
<comment type="caution">
    <text evidence="7">The sequence shown here is derived from an EMBL/GenBank/DDBJ whole genome shotgun (WGS) entry which is preliminary data.</text>
</comment>
<feature type="domain" description="AMP-binding enzyme C-terminal" evidence="6">
    <location>
        <begin position="450"/>
        <end position="525"/>
    </location>
</feature>
<keyword evidence="8" id="KW-1185">Reference proteome</keyword>
<dbReference type="EMBL" id="BMSL01000024">
    <property type="protein sequence ID" value="GGS60349.1"/>
    <property type="molecule type" value="Genomic_DNA"/>
</dbReference>
<dbReference type="InterPro" id="IPR045851">
    <property type="entry name" value="AMP-bd_C_sf"/>
</dbReference>
<comment type="similarity">
    <text evidence="1">Belongs to the ATP-dependent AMP-binding enzyme family.</text>
</comment>
<sequence length="547" mass="58615">MLDGCVARPQEEIDRYRAAGYWTGEPLGAALRRWAATHRDRTALVGEGRRISYAGLDSWADRLAAGLRGLGIGPGDRVVVQLPNAPDFVAVCFGLFRLGAVPVFSLPAHRSYEVRHLCELSGAVAHVVPGSQRGFDHVRMSVALRKEVPSLRHTLVVGEPRPGTPGDVVLLDGLTGHPGKAYAPDPTDAAFFLLSGGTTALPKLIPRTHDDYGYQIRATAEVCGLGPQTVYLAVLPVEFNFTWGCPGILGTLHAGGTVVFAPDPSPDTCFPLIAAERVTLTSVVPTIAHLWMGGNEHARHDLSSLALLQIGSAKLHRHVAEQVRPVLGCALQQVFGMAEGLLTMTRRDDPDDVVLATQGRPVSPADEIRVADPVTGERAEPGEVGELVTRGPYTLRGYYRAPEHNRTAFTDDGFFRSGDLVRLTARGDLVVEGRVKDVVIRGGDKVSATELEGHLTRHPRVAQAAVVAVPDPALGEAICACVMPDGDPPGMPELRRMLRESGVADFKLPDLLEIYDAFPLTGLGKVDKKALAADAAGRRAARGEENH</sequence>
<dbReference type="Gene3D" id="2.30.38.10">
    <property type="entry name" value="Luciferase, Domain 3"/>
    <property type="match status" value="1"/>
</dbReference>
<dbReference type="PANTHER" id="PTHR43201:SF5">
    <property type="entry name" value="MEDIUM-CHAIN ACYL-COA LIGASE ACSF2, MITOCHONDRIAL"/>
    <property type="match status" value="1"/>
</dbReference>
<evidence type="ECO:0000313" key="8">
    <source>
        <dbReference type="Proteomes" id="UP000653493"/>
    </source>
</evidence>
<dbReference type="Proteomes" id="UP000653493">
    <property type="component" value="Unassembled WGS sequence"/>
</dbReference>
<accession>A0A918LK08</accession>
<evidence type="ECO:0000313" key="7">
    <source>
        <dbReference type="EMBL" id="GGS60349.1"/>
    </source>
</evidence>
<evidence type="ECO:0000259" key="5">
    <source>
        <dbReference type="Pfam" id="PF00501"/>
    </source>
</evidence>
<dbReference type="InterPro" id="IPR000873">
    <property type="entry name" value="AMP-dep_synth/lig_dom"/>
</dbReference>
<keyword evidence="3" id="KW-0547">Nucleotide-binding</keyword>
<evidence type="ECO:0000259" key="6">
    <source>
        <dbReference type="Pfam" id="PF13193"/>
    </source>
</evidence>
<dbReference type="Gene3D" id="3.30.300.30">
    <property type="match status" value="1"/>
</dbReference>
<protein>
    <submittedName>
        <fullName evidence="7">2,3-dihydroxybenzoate-AMP ligase</fullName>
    </submittedName>
</protein>
<reference evidence="7" key="1">
    <citation type="journal article" date="2014" name="Int. J. Syst. Evol. Microbiol.">
        <title>Complete genome sequence of Corynebacterium casei LMG S-19264T (=DSM 44701T), isolated from a smear-ripened cheese.</title>
        <authorList>
            <consortium name="US DOE Joint Genome Institute (JGI-PGF)"/>
            <person name="Walter F."/>
            <person name="Albersmeier A."/>
            <person name="Kalinowski J."/>
            <person name="Ruckert C."/>
        </authorList>
    </citation>
    <scope>NUCLEOTIDE SEQUENCE</scope>
    <source>
        <strain evidence="7">JCM 4234</strain>
    </source>
</reference>
<dbReference type="GO" id="GO:0005524">
    <property type="term" value="F:ATP binding"/>
    <property type="evidence" value="ECO:0007669"/>
    <property type="project" value="UniProtKB-KW"/>
</dbReference>
<dbReference type="PANTHER" id="PTHR43201">
    <property type="entry name" value="ACYL-COA SYNTHETASE"/>
    <property type="match status" value="1"/>
</dbReference>
<dbReference type="Gene3D" id="3.40.50.980">
    <property type="match status" value="2"/>
</dbReference>
<dbReference type="GO" id="GO:0031956">
    <property type="term" value="F:medium-chain fatty acid-CoA ligase activity"/>
    <property type="evidence" value="ECO:0007669"/>
    <property type="project" value="TreeGrafter"/>
</dbReference>
<dbReference type="InterPro" id="IPR025110">
    <property type="entry name" value="AMP-bd_C"/>
</dbReference>
<reference evidence="7" key="2">
    <citation type="submission" date="2020-09" db="EMBL/GenBank/DDBJ databases">
        <authorList>
            <person name="Sun Q."/>
            <person name="Ohkuma M."/>
        </authorList>
    </citation>
    <scope>NUCLEOTIDE SEQUENCE</scope>
    <source>
        <strain evidence="7">JCM 4234</strain>
    </source>
</reference>
<organism evidence="7 8">
    <name type="scientific">Streptomyces griseoviridis</name>
    <dbReference type="NCBI Taxonomy" id="45398"/>
    <lineage>
        <taxon>Bacteria</taxon>
        <taxon>Bacillati</taxon>
        <taxon>Actinomycetota</taxon>
        <taxon>Actinomycetes</taxon>
        <taxon>Kitasatosporales</taxon>
        <taxon>Streptomycetaceae</taxon>
        <taxon>Streptomyces</taxon>
    </lineage>
</organism>
<feature type="domain" description="AMP-dependent synthetase/ligase" evidence="5">
    <location>
        <begin position="31"/>
        <end position="399"/>
    </location>
</feature>
<gene>
    <name evidence="7" type="primary">entE</name>
    <name evidence="7" type="ORF">GCM10010238_56870</name>
</gene>
<dbReference type="Pfam" id="PF13193">
    <property type="entry name" value="AMP-binding_C"/>
    <property type="match status" value="1"/>
</dbReference>
<dbReference type="AlphaFoldDB" id="A0A918LK08"/>
<name>A0A918LK08_STRGD</name>
<evidence type="ECO:0000256" key="1">
    <source>
        <dbReference type="ARBA" id="ARBA00006432"/>
    </source>
</evidence>
<dbReference type="SUPFAM" id="SSF56801">
    <property type="entry name" value="Acetyl-CoA synthetase-like"/>
    <property type="match status" value="1"/>
</dbReference>
<keyword evidence="4" id="KW-0067">ATP-binding</keyword>
<dbReference type="GO" id="GO:0006631">
    <property type="term" value="P:fatty acid metabolic process"/>
    <property type="evidence" value="ECO:0007669"/>
    <property type="project" value="TreeGrafter"/>
</dbReference>
<dbReference type="Pfam" id="PF00501">
    <property type="entry name" value="AMP-binding"/>
    <property type="match status" value="1"/>
</dbReference>
<dbReference type="FunFam" id="2.30.38.10:FF:000003">
    <property type="entry name" value="Vibriobactin-specific 2,3-dihydroxybenzoate-AMP ligase"/>
    <property type="match status" value="1"/>
</dbReference>
<evidence type="ECO:0000256" key="4">
    <source>
        <dbReference type="ARBA" id="ARBA00022840"/>
    </source>
</evidence>